<comment type="caution">
    <text evidence="1">The sequence shown here is derived from an EMBL/GenBank/DDBJ whole genome shotgun (WGS) entry which is preliminary data.</text>
</comment>
<evidence type="ECO:0000313" key="1">
    <source>
        <dbReference type="EMBL" id="MPM26192.1"/>
    </source>
</evidence>
<reference evidence="1" key="1">
    <citation type="submission" date="2019-08" db="EMBL/GenBank/DDBJ databases">
        <authorList>
            <person name="Kucharzyk K."/>
            <person name="Murdoch R.W."/>
            <person name="Higgins S."/>
            <person name="Loffler F."/>
        </authorList>
    </citation>
    <scope>NUCLEOTIDE SEQUENCE</scope>
</reference>
<sequence>MAECQALAVCVGGALQEELQLQPQRPGGERELPKGLVHHQIEGVHHPILPLIDDEEWAAKVIQQQFRAGIVCMGGVCDEQFLIRRECTLIQELVHLLGLTQALAQQ</sequence>
<organism evidence="1">
    <name type="scientific">bioreactor metagenome</name>
    <dbReference type="NCBI Taxonomy" id="1076179"/>
    <lineage>
        <taxon>unclassified sequences</taxon>
        <taxon>metagenomes</taxon>
        <taxon>ecological metagenomes</taxon>
    </lineage>
</organism>
<protein>
    <submittedName>
        <fullName evidence="1">Uncharacterized protein</fullName>
    </submittedName>
</protein>
<name>A0A644YC31_9ZZZZ</name>
<dbReference type="EMBL" id="VSSQ01004673">
    <property type="protein sequence ID" value="MPM26192.1"/>
    <property type="molecule type" value="Genomic_DNA"/>
</dbReference>
<proteinExistence type="predicted"/>
<accession>A0A644YC31</accession>
<dbReference type="AlphaFoldDB" id="A0A644YC31"/>
<gene>
    <name evidence="1" type="ORF">SDC9_72693</name>
</gene>